<reference evidence="1" key="1">
    <citation type="submission" date="2022-07" db="EMBL/GenBank/DDBJ databases">
        <title>Phylogenomic reconstructions and comparative analyses of Kickxellomycotina fungi.</title>
        <authorList>
            <person name="Reynolds N.K."/>
            <person name="Stajich J.E."/>
            <person name="Barry K."/>
            <person name="Grigoriev I.V."/>
            <person name="Crous P."/>
            <person name="Smith M.E."/>
        </authorList>
    </citation>
    <scope>NUCLEOTIDE SEQUENCE</scope>
    <source>
        <strain evidence="1">CBS 190363</strain>
    </source>
</reference>
<gene>
    <name evidence="1" type="primary">SKO1</name>
    <name evidence="1" type="ORF">IWW38_000917</name>
</gene>
<dbReference type="EMBL" id="JANBVB010000022">
    <property type="protein sequence ID" value="KAJ2899615.1"/>
    <property type="molecule type" value="Genomic_DNA"/>
</dbReference>
<evidence type="ECO:0000313" key="1">
    <source>
        <dbReference type="EMBL" id="KAJ2899615.1"/>
    </source>
</evidence>
<proteinExistence type="predicted"/>
<evidence type="ECO:0000313" key="2">
    <source>
        <dbReference type="Proteomes" id="UP001139981"/>
    </source>
</evidence>
<organism evidence="1 2">
    <name type="scientific">Coemansia aciculifera</name>
    <dbReference type="NCBI Taxonomy" id="417176"/>
    <lineage>
        <taxon>Eukaryota</taxon>
        <taxon>Fungi</taxon>
        <taxon>Fungi incertae sedis</taxon>
        <taxon>Zoopagomycota</taxon>
        <taxon>Kickxellomycotina</taxon>
        <taxon>Kickxellomycetes</taxon>
        <taxon>Kickxellales</taxon>
        <taxon>Kickxellaceae</taxon>
        <taxon>Coemansia</taxon>
    </lineage>
</organism>
<accession>A0ACC1M8M4</accession>
<dbReference type="Proteomes" id="UP001139981">
    <property type="component" value="Unassembled WGS sequence"/>
</dbReference>
<comment type="caution">
    <text evidence="1">The sequence shown here is derived from an EMBL/GenBank/DDBJ whole genome shotgun (WGS) entry which is preliminary data.</text>
</comment>
<name>A0ACC1M8M4_9FUNG</name>
<sequence>MSPPPPPLPATVTISPKSREGDGGSRQQQQHSIKLPPVTAINGPVDPAHMPMVWGAGSLRSGPLSPAMLGGPAMNSSSTTTAKPLRTLPTAGGSGTPGLRMGLTDPGLHSGLTPYYSGEAHPTAVDARAFGHIRMPPSLVTPGIQAEMHAAINGMDITSTPGGTLHIAPPRHLQQQQQQQQPPPPPPPISKPAVTSVLAETTQAPQFLPPPQAKRARQASIPDDAVPSLALITKRPRKRNKATVSAKVSSEPSPCPVVAKYEPNYNNNGYNSDPEAGDSEEAGLDAYSTHGADGQPLTEDQKRKQFLERNRVAALKCRQRKKKQLQELQDRHDYMVRENEQLRQDYMELREVAMQARAMLAAHSDCPVARAQGVLGVDSMPPNLPAPSLHSLVPVNRSEAEYAKKIIDAIPPTSNGIPVHAAVIPEPSSKANSRHIKHPSMAPHGPQCDPTRTYYA</sequence>
<protein>
    <submittedName>
        <fullName evidence="1">Transcription factor</fullName>
    </submittedName>
</protein>
<keyword evidence="2" id="KW-1185">Reference proteome</keyword>